<dbReference type="SUPFAM" id="SSF55781">
    <property type="entry name" value="GAF domain-like"/>
    <property type="match status" value="1"/>
</dbReference>
<dbReference type="Gene3D" id="3.60.40.10">
    <property type="entry name" value="PPM-type phosphatase domain"/>
    <property type="match status" value="1"/>
</dbReference>
<evidence type="ECO:0000313" key="5">
    <source>
        <dbReference type="Proteomes" id="UP000536604"/>
    </source>
</evidence>
<evidence type="ECO:0000259" key="3">
    <source>
        <dbReference type="SMART" id="SM00331"/>
    </source>
</evidence>
<dbReference type="PANTHER" id="PTHR43156:SF2">
    <property type="entry name" value="STAGE II SPORULATION PROTEIN E"/>
    <property type="match status" value="1"/>
</dbReference>
<dbReference type="PANTHER" id="PTHR43156">
    <property type="entry name" value="STAGE II SPORULATION PROTEIN E-RELATED"/>
    <property type="match status" value="1"/>
</dbReference>
<dbReference type="Gene3D" id="3.30.450.40">
    <property type="match status" value="1"/>
</dbReference>
<dbReference type="SMART" id="SM00331">
    <property type="entry name" value="PP2C_SIG"/>
    <property type="match status" value="1"/>
</dbReference>
<evidence type="ECO:0000313" key="4">
    <source>
        <dbReference type="EMBL" id="MBB6120147.1"/>
    </source>
</evidence>
<protein>
    <submittedName>
        <fullName evidence="4">Serine phosphatase RsbU (Regulator of sigma subunit)</fullName>
    </submittedName>
</protein>
<keyword evidence="5" id="KW-1185">Reference proteome</keyword>
<feature type="domain" description="PPM-type phosphatase" evidence="3">
    <location>
        <begin position="253"/>
        <end position="462"/>
    </location>
</feature>
<dbReference type="InterPro" id="IPR001932">
    <property type="entry name" value="PPM-type_phosphatase-like_dom"/>
</dbReference>
<dbReference type="RefSeq" id="WP_246405038.1">
    <property type="nucleotide sequence ID" value="NZ_JACHJO010000005.1"/>
</dbReference>
<dbReference type="AlphaFoldDB" id="A0A841IN31"/>
<sequence length="470" mass="49174">MSASGADDVMSRDAHGWKVPPGQQANGPDDPHHGGEVAGAHSSAPHSHEEWTALLREAGRGLSSLLHPERLIEQAVRLPLGEVADLCILFTSDPSGRPKWTAAVADGTGKPEISRGRWSQRTAAKAVWLTEILDVGSAIAEPAPGDPVEGLVRTLARREGPVGSVRAVPVPGLTGAAGALLVYRHDGYFEESDTDLLTEYAEQVGGALGSAQLYQYQADTASTLKTALQPEPLPEIEHALLGASFRSAIAAERIGGDFYEVREAEAGGEGFDFSFGDVCGKGNDAALLSGMIRQSLQALRLVERDPVSLLEHLNILLTRTDPEKFSTVVLGTATPLPDGGLRILAAGGGHPAPLLVRSGGKVEEMSGLVGGMFVGAIEEAVFHSAETILAPGETMVVFSDGVTEARNPLRSGEMLGEERLRRLLEGCAGLPAPAVAGRIAQYVGDWLGGGEHDDITVLAVQAPSAQGMLG</sequence>
<evidence type="ECO:0000256" key="1">
    <source>
        <dbReference type="ARBA" id="ARBA00022801"/>
    </source>
</evidence>
<dbReference type="Pfam" id="PF07228">
    <property type="entry name" value="SpoIIE"/>
    <property type="match status" value="1"/>
</dbReference>
<dbReference type="InterPro" id="IPR052016">
    <property type="entry name" value="Bact_Sigma-Reg"/>
</dbReference>
<gene>
    <name evidence="4" type="ORF">FHS13_002098</name>
</gene>
<dbReference type="GO" id="GO:0016791">
    <property type="term" value="F:phosphatase activity"/>
    <property type="evidence" value="ECO:0007669"/>
    <property type="project" value="TreeGrafter"/>
</dbReference>
<accession>A0A841IN31</accession>
<feature type="region of interest" description="Disordered" evidence="2">
    <location>
        <begin position="1"/>
        <end position="48"/>
    </location>
</feature>
<reference evidence="4 5" key="1">
    <citation type="submission" date="2020-08" db="EMBL/GenBank/DDBJ databases">
        <title>Genomic Encyclopedia of Type Strains, Phase III (KMG-III): the genomes of soil and plant-associated and newly described type strains.</title>
        <authorList>
            <person name="Whitman W."/>
        </authorList>
    </citation>
    <scope>NUCLEOTIDE SEQUENCE [LARGE SCALE GENOMIC DNA]</scope>
    <source>
        <strain evidence="4 5">CECT 8712</strain>
    </source>
</reference>
<keyword evidence="1" id="KW-0378">Hydrolase</keyword>
<evidence type="ECO:0000256" key="2">
    <source>
        <dbReference type="SAM" id="MobiDB-lite"/>
    </source>
</evidence>
<name>A0A841IN31_9ACTN</name>
<dbReference type="EMBL" id="JACHJO010000005">
    <property type="protein sequence ID" value="MBB6120147.1"/>
    <property type="molecule type" value="Genomic_DNA"/>
</dbReference>
<dbReference type="Proteomes" id="UP000536604">
    <property type="component" value="Unassembled WGS sequence"/>
</dbReference>
<proteinExistence type="predicted"/>
<organism evidence="4 5">
    <name type="scientific">Nocardiopsis algeriensis</name>
    <dbReference type="NCBI Taxonomy" id="1478215"/>
    <lineage>
        <taxon>Bacteria</taxon>
        <taxon>Bacillati</taxon>
        <taxon>Actinomycetota</taxon>
        <taxon>Actinomycetes</taxon>
        <taxon>Streptosporangiales</taxon>
        <taxon>Nocardiopsidaceae</taxon>
        <taxon>Nocardiopsis</taxon>
    </lineage>
</organism>
<dbReference type="InterPro" id="IPR029016">
    <property type="entry name" value="GAF-like_dom_sf"/>
</dbReference>
<dbReference type="InterPro" id="IPR036457">
    <property type="entry name" value="PPM-type-like_dom_sf"/>
</dbReference>
<comment type="caution">
    <text evidence="4">The sequence shown here is derived from an EMBL/GenBank/DDBJ whole genome shotgun (WGS) entry which is preliminary data.</text>
</comment>